<dbReference type="InterPro" id="IPR014710">
    <property type="entry name" value="RmlC-like_jellyroll"/>
</dbReference>
<dbReference type="Gene3D" id="2.60.120.10">
    <property type="entry name" value="Jelly Rolls"/>
    <property type="match status" value="1"/>
</dbReference>
<organism evidence="2 3">
    <name type="scientific">Candidatus Competibacter denitrificans Run_A_D11</name>
    <dbReference type="NCBI Taxonomy" id="1400863"/>
    <lineage>
        <taxon>Bacteria</taxon>
        <taxon>Pseudomonadati</taxon>
        <taxon>Pseudomonadota</taxon>
        <taxon>Gammaproteobacteria</taxon>
        <taxon>Candidatus Competibacteraceae</taxon>
        <taxon>Candidatus Competibacter</taxon>
    </lineage>
</organism>
<reference evidence="2" key="2">
    <citation type="submission" date="2014-03" db="EMBL/GenBank/DDBJ databases">
        <title>Candidatus Competibacter-lineage genomes retrieved from metagenomes reveal functional metabolic diversity.</title>
        <authorList>
            <person name="McIlroy S.J."/>
            <person name="Albertsen M."/>
            <person name="Andresen E.K."/>
            <person name="Saunders A.M."/>
            <person name="Kristiansen R."/>
            <person name="Stokholm-Bjerregaard M."/>
            <person name="Nielsen K.L."/>
            <person name="Nielsen P.H."/>
        </authorList>
    </citation>
    <scope>NUCLEOTIDE SEQUENCE</scope>
    <source>
        <strain evidence="2">Run_A_D11</strain>
    </source>
</reference>
<sequence length="121" mass="13623">MPKSTVTYWNPLAPEHQKDWIPIPGLEGFVEELTLSIDLKTGEYSRLTRFLPGADTAMFGGKSHLYPEEVLIISGRLYDQAFELWLEAGHYASRPPGELHGPFRTDVGCVVFEVSFPNRVS</sequence>
<evidence type="ECO:0000313" key="2">
    <source>
        <dbReference type="EMBL" id="CDI02845.1"/>
    </source>
</evidence>
<dbReference type="RefSeq" id="WP_048673384.1">
    <property type="nucleotide sequence ID" value="NZ_CBTJ020000042.1"/>
</dbReference>
<accession>W6MAB5</accession>
<dbReference type="EMBL" id="CBTJ020000042">
    <property type="protein sequence ID" value="CDI02845.1"/>
    <property type="molecule type" value="Genomic_DNA"/>
</dbReference>
<dbReference type="Pfam" id="PF12973">
    <property type="entry name" value="Cupin_7"/>
    <property type="match status" value="1"/>
</dbReference>
<dbReference type="InterPro" id="IPR011051">
    <property type="entry name" value="RmlC_Cupin_sf"/>
</dbReference>
<evidence type="ECO:0000313" key="3">
    <source>
        <dbReference type="Proteomes" id="UP000035760"/>
    </source>
</evidence>
<dbReference type="SUPFAM" id="SSF51182">
    <property type="entry name" value="RmlC-like cupins"/>
    <property type="match status" value="1"/>
</dbReference>
<dbReference type="AlphaFoldDB" id="W6MAB5"/>
<dbReference type="InterPro" id="IPR025979">
    <property type="entry name" value="ChrR-like_cupin_dom"/>
</dbReference>
<reference evidence="2" key="1">
    <citation type="submission" date="2013-07" db="EMBL/GenBank/DDBJ databases">
        <authorList>
            <person name="McIlroy S."/>
        </authorList>
    </citation>
    <scope>NUCLEOTIDE SEQUENCE [LARGE SCALE GENOMIC DNA]</scope>
    <source>
        <strain evidence="2">Run_A_D11</strain>
    </source>
</reference>
<feature type="domain" description="ChrR-like cupin" evidence="1">
    <location>
        <begin position="16"/>
        <end position="112"/>
    </location>
</feature>
<dbReference type="STRING" id="1400863.BN873_350101"/>
<dbReference type="OrthoDB" id="9793147at2"/>
<protein>
    <recommendedName>
        <fullName evidence="1">ChrR-like cupin domain-containing protein</fullName>
    </recommendedName>
</protein>
<comment type="caution">
    <text evidence="2">The sequence shown here is derived from an EMBL/GenBank/DDBJ whole genome shotgun (WGS) entry which is preliminary data.</text>
</comment>
<gene>
    <name evidence="2" type="ORF">BN873_350101</name>
</gene>
<evidence type="ECO:0000259" key="1">
    <source>
        <dbReference type="Pfam" id="PF12973"/>
    </source>
</evidence>
<proteinExistence type="predicted"/>
<keyword evidence="3" id="KW-1185">Reference proteome</keyword>
<name>W6MAB5_9GAMM</name>
<dbReference type="Proteomes" id="UP000035760">
    <property type="component" value="Unassembled WGS sequence"/>
</dbReference>